<organism evidence="1 2">
    <name type="scientific">Photobacterium ganghwense</name>
    <dbReference type="NCBI Taxonomy" id="320778"/>
    <lineage>
        <taxon>Bacteria</taxon>
        <taxon>Pseudomonadati</taxon>
        <taxon>Pseudomonadota</taxon>
        <taxon>Gammaproteobacteria</taxon>
        <taxon>Vibrionales</taxon>
        <taxon>Vibrionaceae</taxon>
        <taxon>Photobacterium</taxon>
    </lineage>
</organism>
<comment type="caution">
    <text evidence="1">The sequence shown here is derived from an EMBL/GenBank/DDBJ whole genome shotgun (WGS) entry which is preliminary data.</text>
</comment>
<protein>
    <submittedName>
        <fullName evidence="1">Uncharacterized protein</fullName>
    </submittedName>
</protein>
<dbReference type="EMBL" id="LDOU01000015">
    <property type="protein sequence ID" value="KLV08430.1"/>
    <property type="molecule type" value="Genomic_DNA"/>
</dbReference>
<sequence length="272" mass="31631">MQFDTHLHWETLLKAADDWKAALDGVEFPWLVWSVDEDWAYVQQKMVSDAGWTPVVGFDPRAGAPKKLTPDAILIDFNKHLQLPIVYMHLPIDFIFHFAPRMAFFHSDLIIRPDKMRWLSELFKDLPDGEIAMTNLTKIKNPFLQKLLVRPFKLFELAGCITRGASQDIFDKGCSMWQGWAFHPNCPDEAEFNKRLKKHWDHGAGLLYWQKRYGGKVTIIQEHFLDEGHFSRTSKDNFKVISDNNENRNTGLDLRSNYNVYELAQAFGIKSD</sequence>
<proteinExistence type="predicted"/>
<name>A0A0J1H9P7_9GAMM</name>
<dbReference type="Proteomes" id="UP000035909">
    <property type="component" value="Unassembled WGS sequence"/>
</dbReference>
<evidence type="ECO:0000313" key="2">
    <source>
        <dbReference type="Proteomes" id="UP000035909"/>
    </source>
</evidence>
<dbReference type="PATRIC" id="fig|320778.3.peg.3041"/>
<reference evidence="1 2" key="1">
    <citation type="submission" date="2015-05" db="EMBL/GenBank/DDBJ databases">
        <title>Photobacterium galathea sp. nov.</title>
        <authorList>
            <person name="Machado H."/>
            <person name="Gram L."/>
        </authorList>
    </citation>
    <scope>NUCLEOTIDE SEQUENCE [LARGE SCALE GENOMIC DNA]</scope>
    <source>
        <strain evidence="1 2">DSM 22954</strain>
    </source>
</reference>
<evidence type="ECO:0000313" key="1">
    <source>
        <dbReference type="EMBL" id="KLV08430.1"/>
    </source>
</evidence>
<accession>A0A0J1H9P7</accession>
<gene>
    <name evidence="1" type="ORF">ABT57_13970</name>
</gene>
<dbReference type="AlphaFoldDB" id="A0A0J1H9P7"/>
<keyword evidence="2" id="KW-1185">Reference proteome</keyword>